<gene>
    <name evidence="1" type="ORF">CAL29_05350</name>
</gene>
<reference evidence="2" key="1">
    <citation type="submission" date="2017-05" db="EMBL/GenBank/DDBJ databases">
        <title>Complete and WGS of Bordetella genogroups.</title>
        <authorList>
            <person name="Spilker T."/>
            <person name="Lipuma J."/>
        </authorList>
    </citation>
    <scope>NUCLEOTIDE SEQUENCE [LARGE SCALE GENOMIC DNA]</scope>
    <source>
        <strain evidence="2">AU16122</strain>
    </source>
</reference>
<name>A0A261SNB3_9BORD</name>
<dbReference type="Proteomes" id="UP000216020">
    <property type="component" value="Unassembled WGS sequence"/>
</dbReference>
<dbReference type="EMBL" id="NEVM01000001">
    <property type="protein sequence ID" value="OZI37803.1"/>
    <property type="molecule type" value="Genomic_DNA"/>
</dbReference>
<sequence>MSAQAFSSASIPRITLMDAGQDGAAALTAPTLRPRRLDGVDDAAVQRFSDIMNAAAPAGSAMPAAGVATVEQASEAGVSSLFHRAAARHVAMGVQPARNSGAVTQRFIDTMNSAAAIERGAAEAESGMAVGAAAGEAGPGGVKAGLSSLFGKISAMHADLEKRFMDPASYTSAARMIGLQRMTGMYSIYFETVSKSVFKVVRDADAFMKSNA</sequence>
<dbReference type="AlphaFoldDB" id="A0A261SNB3"/>
<dbReference type="RefSeq" id="WP_094851903.1">
    <property type="nucleotide sequence ID" value="NZ_NEVM01000001.1"/>
</dbReference>
<evidence type="ECO:0000313" key="1">
    <source>
        <dbReference type="EMBL" id="OZI37803.1"/>
    </source>
</evidence>
<keyword evidence="2" id="KW-1185">Reference proteome</keyword>
<proteinExistence type="predicted"/>
<accession>A0A261SNB3</accession>
<dbReference type="OrthoDB" id="9838796at2"/>
<comment type="caution">
    <text evidence="1">The sequence shown here is derived from an EMBL/GenBank/DDBJ whole genome shotgun (WGS) entry which is preliminary data.</text>
</comment>
<organism evidence="1 2">
    <name type="scientific">Bordetella genomosp. 10</name>
    <dbReference type="NCBI Taxonomy" id="1416804"/>
    <lineage>
        <taxon>Bacteria</taxon>
        <taxon>Pseudomonadati</taxon>
        <taxon>Pseudomonadota</taxon>
        <taxon>Betaproteobacteria</taxon>
        <taxon>Burkholderiales</taxon>
        <taxon>Alcaligenaceae</taxon>
        <taxon>Bordetella</taxon>
    </lineage>
</organism>
<evidence type="ECO:0000313" key="2">
    <source>
        <dbReference type="Proteomes" id="UP000216020"/>
    </source>
</evidence>
<protein>
    <submittedName>
        <fullName evidence="1">Uncharacterized protein</fullName>
    </submittedName>
</protein>